<evidence type="ECO:0000256" key="4">
    <source>
        <dbReference type="ARBA" id="ARBA00022692"/>
    </source>
</evidence>
<keyword evidence="3" id="KW-1003">Cell membrane</keyword>
<reference evidence="9 10" key="1">
    <citation type="submission" date="2017-04" db="EMBL/GenBank/DDBJ databases">
        <title>Comparative genome analysis of Subtercola boreus.</title>
        <authorList>
            <person name="Cho Y.-J."/>
            <person name="Cho A."/>
            <person name="Kim O.-S."/>
            <person name="Lee J.-I."/>
        </authorList>
    </citation>
    <scope>NUCLEOTIDE SEQUENCE [LARGE SCALE GENOMIC DNA]</scope>
    <source>
        <strain evidence="9 10">P27444</strain>
    </source>
</reference>
<evidence type="ECO:0000259" key="8">
    <source>
        <dbReference type="PROSITE" id="PS50928"/>
    </source>
</evidence>
<organism evidence="9 10">
    <name type="scientific">Subtercola boreus</name>
    <dbReference type="NCBI Taxonomy" id="120213"/>
    <lineage>
        <taxon>Bacteria</taxon>
        <taxon>Bacillati</taxon>
        <taxon>Actinomycetota</taxon>
        <taxon>Actinomycetes</taxon>
        <taxon>Micrococcales</taxon>
        <taxon>Microbacteriaceae</taxon>
        <taxon>Subtercola</taxon>
    </lineage>
</organism>
<feature type="transmembrane region" description="Helical" evidence="7">
    <location>
        <begin position="131"/>
        <end position="156"/>
    </location>
</feature>
<dbReference type="AlphaFoldDB" id="A0A3E0VAI0"/>
<evidence type="ECO:0000256" key="6">
    <source>
        <dbReference type="ARBA" id="ARBA00023136"/>
    </source>
</evidence>
<evidence type="ECO:0000313" key="10">
    <source>
        <dbReference type="Proteomes" id="UP000256709"/>
    </source>
</evidence>
<feature type="transmembrane region" description="Helical" evidence="7">
    <location>
        <begin position="97"/>
        <end position="119"/>
    </location>
</feature>
<keyword evidence="6 7" id="KW-0472">Membrane</keyword>
<dbReference type="RefSeq" id="WP_116284650.1">
    <property type="nucleotide sequence ID" value="NZ_NBXA01000043.1"/>
</dbReference>
<dbReference type="SUPFAM" id="SSF161098">
    <property type="entry name" value="MetI-like"/>
    <property type="match status" value="1"/>
</dbReference>
<protein>
    <submittedName>
        <fullName evidence="9">Peptide ABC transporter</fullName>
    </submittedName>
</protein>
<comment type="subcellular location">
    <subcellularLocation>
        <location evidence="1 7">Cell membrane</location>
        <topology evidence="1 7">Multi-pass membrane protein</topology>
    </subcellularLocation>
</comment>
<feature type="transmembrane region" description="Helical" evidence="7">
    <location>
        <begin position="280"/>
        <end position="306"/>
    </location>
</feature>
<dbReference type="CDD" id="cd06261">
    <property type="entry name" value="TM_PBP2"/>
    <property type="match status" value="1"/>
</dbReference>
<keyword evidence="2 7" id="KW-0813">Transport</keyword>
<dbReference type="PANTHER" id="PTHR43163:SF6">
    <property type="entry name" value="DIPEPTIDE TRANSPORT SYSTEM PERMEASE PROTEIN DPPB-RELATED"/>
    <property type="match status" value="1"/>
</dbReference>
<feature type="transmembrane region" description="Helical" evidence="7">
    <location>
        <begin position="176"/>
        <end position="196"/>
    </location>
</feature>
<name>A0A3E0VAI0_9MICO</name>
<dbReference type="GO" id="GO:0055085">
    <property type="term" value="P:transmembrane transport"/>
    <property type="evidence" value="ECO:0007669"/>
    <property type="project" value="InterPro"/>
</dbReference>
<keyword evidence="5 7" id="KW-1133">Transmembrane helix</keyword>
<keyword evidence="4 7" id="KW-0812">Transmembrane</keyword>
<evidence type="ECO:0000256" key="2">
    <source>
        <dbReference type="ARBA" id="ARBA00022448"/>
    </source>
</evidence>
<dbReference type="Gene3D" id="1.10.3720.10">
    <property type="entry name" value="MetI-like"/>
    <property type="match status" value="1"/>
</dbReference>
<sequence>MLLYALKRLAALLPTILVPMVLLFVLIRLAPGGPAGALLGDEASPEQIQALNNQLGLNEPLWRQFINFLGSLVRLDFGDSLFLKANVTGLVLDRLSVTATFVILSMIFALVLGLITATIASRSHNGPLDRILVGFAVVGNAIPSFWLAVMLIGVFAVQLRWFPVAGYAPPTDPIAWAQHLILPVFCLGVLQAAELFRYSRASMLDSMSQPFVATARSLGLSDNTIQNRYVTRMTLVPIMTVFGLSLGTLLGGAVILETLFSLPGLGQLLLTAVQRRDYPLIQGCAFFIALIMVIANLIVDLFYAAADPRIRYGKAS</sequence>
<dbReference type="EMBL" id="NBXA01000043">
    <property type="protein sequence ID" value="RFA06856.1"/>
    <property type="molecule type" value="Genomic_DNA"/>
</dbReference>
<evidence type="ECO:0000313" key="9">
    <source>
        <dbReference type="EMBL" id="RFA06856.1"/>
    </source>
</evidence>
<feature type="domain" description="ABC transmembrane type-1" evidence="8">
    <location>
        <begin position="95"/>
        <end position="303"/>
    </location>
</feature>
<dbReference type="OrthoDB" id="147639at2"/>
<dbReference type="Pfam" id="PF00528">
    <property type="entry name" value="BPD_transp_1"/>
    <property type="match status" value="1"/>
</dbReference>
<dbReference type="Proteomes" id="UP000256709">
    <property type="component" value="Unassembled WGS sequence"/>
</dbReference>
<dbReference type="InterPro" id="IPR000515">
    <property type="entry name" value="MetI-like"/>
</dbReference>
<feature type="transmembrane region" description="Helical" evidence="7">
    <location>
        <begin position="235"/>
        <end position="260"/>
    </location>
</feature>
<evidence type="ECO:0000256" key="7">
    <source>
        <dbReference type="RuleBase" id="RU363032"/>
    </source>
</evidence>
<proteinExistence type="inferred from homology"/>
<comment type="similarity">
    <text evidence="7">Belongs to the binding-protein-dependent transport system permease family.</text>
</comment>
<dbReference type="Pfam" id="PF19300">
    <property type="entry name" value="BPD_transp_1_N"/>
    <property type="match status" value="1"/>
</dbReference>
<gene>
    <name evidence="9" type="ORF">B7R21_18020</name>
</gene>
<dbReference type="InterPro" id="IPR045621">
    <property type="entry name" value="BPD_transp_1_N"/>
</dbReference>
<evidence type="ECO:0000256" key="3">
    <source>
        <dbReference type="ARBA" id="ARBA00022475"/>
    </source>
</evidence>
<dbReference type="PROSITE" id="PS50928">
    <property type="entry name" value="ABC_TM1"/>
    <property type="match status" value="1"/>
</dbReference>
<comment type="caution">
    <text evidence="9">The sequence shown here is derived from an EMBL/GenBank/DDBJ whole genome shotgun (WGS) entry which is preliminary data.</text>
</comment>
<evidence type="ECO:0000256" key="1">
    <source>
        <dbReference type="ARBA" id="ARBA00004651"/>
    </source>
</evidence>
<accession>A0A3E0VAI0</accession>
<dbReference type="PANTHER" id="PTHR43163">
    <property type="entry name" value="DIPEPTIDE TRANSPORT SYSTEM PERMEASE PROTEIN DPPB-RELATED"/>
    <property type="match status" value="1"/>
</dbReference>
<dbReference type="InterPro" id="IPR035906">
    <property type="entry name" value="MetI-like_sf"/>
</dbReference>
<dbReference type="GO" id="GO:0005886">
    <property type="term" value="C:plasma membrane"/>
    <property type="evidence" value="ECO:0007669"/>
    <property type="project" value="UniProtKB-SubCell"/>
</dbReference>
<evidence type="ECO:0000256" key="5">
    <source>
        <dbReference type="ARBA" id="ARBA00022989"/>
    </source>
</evidence>
<feature type="transmembrane region" description="Helical" evidence="7">
    <location>
        <begin position="9"/>
        <end position="30"/>
    </location>
</feature>